<dbReference type="Pfam" id="PF00210">
    <property type="entry name" value="Ferritin"/>
    <property type="match status" value="1"/>
</dbReference>
<keyword evidence="7" id="KW-0458">Lysosome</keyword>
<evidence type="ECO:0000256" key="1">
    <source>
        <dbReference type="ARBA" id="ARBA00004371"/>
    </source>
</evidence>
<dbReference type="Proteomes" id="UP001652624">
    <property type="component" value="Chromosome X"/>
</dbReference>
<evidence type="ECO:0000256" key="11">
    <source>
        <dbReference type="RuleBase" id="RU361145"/>
    </source>
</evidence>
<dbReference type="InterPro" id="IPR001519">
    <property type="entry name" value="Ferritin"/>
</dbReference>
<proteinExistence type="inferred from homology"/>
<name>A0ABM3WQ13_ERIEU</name>
<evidence type="ECO:0000256" key="6">
    <source>
        <dbReference type="ARBA" id="ARBA00023004"/>
    </source>
</evidence>
<evidence type="ECO:0000256" key="10">
    <source>
        <dbReference type="ARBA" id="ARBA00047990"/>
    </source>
</evidence>
<dbReference type="InterPro" id="IPR009078">
    <property type="entry name" value="Ferritin-like_SF"/>
</dbReference>
<keyword evidence="6 11" id="KW-0408">Iron</keyword>
<evidence type="ECO:0000256" key="2">
    <source>
        <dbReference type="ARBA" id="ARBA00004419"/>
    </source>
</evidence>
<dbReference type="InterPro" id="IPR012347">
    <property type="entry name" value="Ferritin-like"/>
</dbReference>
<evidence type="ECO:0000256" key="3">
    <source>
        <dbReference type="ARBA" id="ARBA00007513"/>
    </source>
</evidence>
<dbReference type="SUPFAM" id="SSF47240">
    <property type="entry name" value="Ferritin-like"/>
    <property type="match status" value="1"/>
</dbReference>
<evidence type="ECO:0000313" key="14">
    <source>
        <dbReference type="RefSeq" id="XP_060038660.1"/>
    </source>
</evidence>
<dbReference type="Gene3D" id="1.20.1260.10">
    <property type="match status" value="1"/>
</dbReference>
<dbReference type="PANTHER" id="PTHR11431:SF37">
    <property type="entry name" value="FERRITIN HEAVY CHAIN"/>
    <property type="match status" value="1"/>
</dbReference>
<dbReference type="CDD" id="cd01056">
    <property type="entry name" value="Euk_Ferritin"/>
    <property type="match status" value="1"/>
</dbReference>
<keyword evidence="13" id="KW-1185">Reference proteome</keyword>
<comment type="function">
    <text evidence="9">Stores iron in a soluble, non-toxic, readily available form. Important for iron homeostasis. Has ferroxidase activity. Iron is taken up in the ferrous form and deposited as ferric hydroxides after oxidation. Also plays a role in delivery of iron to cells. Mediates iron uptake in capsule cells of the developing kidney. Delivery to lysosomes is mediated by the cargo receptor NCOA4 for autophagic degradation and release of iron.</text>
</comment>
<dbReference type="PROSITE" id="PS50905">
    <property type="entry name" value="FERRITIN_LIKE"/>
    <property type="match status" value="1"/>
</dbReference>
<accession>A0ABM3WQ13</accession>
<feature type="domain" description="Ferritin-like diiron" evidence="12">
    <location>
        <begin position="11"/>
        <end position="160"/>
    </location>
</feature>
<comment type="catalytic activity">
    <reaction evidence="10">
        <text>4 Fe(2+) + O2 + 4 H(+) = 4 Fe(3+) + 2 H2O</text>
        <dbReference type="Rhea" id="RHEA:11148"/>
        <dbReference type="ChEBI" id="CHEBI:15377"/>
        <dbReference type="ChEBI" id="CHEBI:15378"/>
        <dbReference type="ChEBI" id="CHEBI:15379"/>
        <dbReference type="ChEBI" id="CHEBI:29033"/>
        <dbReference type="ChEBI" id="CHEBI:29034"/>
        <dbReference type="EC" id="1.16.3.1"/>
    </reaction>
</comment>
<dbReference type="PANTHER" id="PTHR11431">
    <property type="entry name" value="FERRITIN"/>
    <property type="match status" value="1"/>
</dbReference>
<keyword evidence="5 11" id="KW-0479">Metal-binding</keyword>
<evidence type="ECO:0000259" key="12">
    <source>
        <dbReference type="PROSITE" id="PS50905"/>
    </source>
</evidence>
<comment type="subcellular location">
    <subcellularLocation>
        <location evidence="2">Cytoplasmic vesicle</location>
        <location evidence="2">Autophagosome</location>
    </subcellularLocation>
    <subcellularLocation>
        <location evidence="1">Lysosome</location>
    </subcellularLocation>
</comment>
<evidence type="ECO:0000313" key="13">
    <source>
        <dbReference type="Proteomes" id="UP001652624"/>
    </source>
</evidence>
<evidence type="ECO:0000256" key="9">
    <source>
        <dbReference type="ARBA" id="ARBA00045964"/>
    </source>
</evidence>
<comment type="function">
    <text evidence="11">Stores iron in a soluble, non-toxic, readily available form. Important for iron homeostasis. Iron is taken up in the ferrous form and deposited as ferric hydroxides after oxidation.</text>
</comment>
<keyword evidence="4 11" id="KW-0409">Iron storage</keyword>
<evidence type="ECO:0000256" key="4">
    <source>
        <dbReference type="ARBA" id="ARBA00022434"/>
    </source>
</evidence>
<evidence type="ECO:0000256" key="5">
    <source>
        <dbReference type="ARBA" id="ARBA00022723"/>
    </source>
</evidence>
<dbReference type="GeneID" id="103113661"/>
<organism evidence="13 14">
    <name type="scientific">Erinaceus europaeus</name>
    <name type="common">Western European hedgehog</name>
    <dbReference type="NCBI Taxonomy" id="9365"/>
    <lineage>
        <taxon>Eukaryota</taxon>
        <taxon>Metazoa</taxon>
        <taxon>Chordata</taxon>
        <taxon>Craniata</taxon>
        <taxon>Vertebrata</taxon>
        <taxon>Euteleostomi</taxon>
        <taxon>Mammalia</taxon>
        <taxon>Eutheria</taxon>
        <taxon>Laurasiatheria</taxon>
        <taxon>Eulipotyphla</taxon>
        <taxon>Erinaceidae</taxon>
        <taxon>Erinaceinae</taxon>
        <taxon>Erinaceus</taxon>
    </lineage>
</organism>
<dbReference type="InterPro" id="IPR009040">
    <property type="entry name" value="Ferritin-like_diiron"/>
</dbReference>
<protein>
    <recommendedName>
        <fullName evidence="11">Ferritin</fullName>
    </recommendedName>
</protein>
<dbReference type="InterPro" id="IPR008331">
    <property type="entry name" value="Ferritin_DPS_dom"/>
</dbReference>
<evidence type="ECO:0000256" key="8">
    <source>
        <dbReference type="ARBA" id="ARBA00044959"/>
    </source>
</evidence>
<evidence type="ECO:0000256" key="7">
    <source>
        <dbReference type="ARBA" id="ARBA00023228"/>
    </source>
</evidence>
<comment type="subunit">
    <text evidence="8">Oligomer of 24 subunits. There are two types of subunits: L (light) chain and H (heavy) chain. The major chain can be light or heavy, depending on the species and tissue type. The functional molecule forms a roughly spherical shell with a diameter of 12 nm and contains a central cavity into which the insoluble mineral iron core is deposited. Interacts with NCOA4; NCOA4 promotes targeting of the iron-binding ferritin complex to autolysosomes following starvation or iron depletion.</text>
</comment>
<sequence>MESPQHAQVHHKCNPKCENAINQHINLALHNYYIYLSMAYFLDREDVALKRYSKSILCLSSKAREQAEKLMELQTTRGGVVRQGDIQKPDRNEWDSSRKVLNLTMSLEKGMNESLCTLYRIASEAPDVYLCDFLRRHLVNQQVQSLKELGDLITMQHKLGSRDMGIAVYLLDNLTLNDSTKN</sequence>
<gene>
    <name evidence="14" type="primary">LOC103113661</name>
</gene>
<reference evidence="14" key="1">
    <citation type="submission" date="2025-08" db="UniProtKB">
        <authorList>
            <consortium name="RefSeq"/>
        </authorList>
    </citation>
    <scope>IDENTIFICATION</scope>
</reference>
<dbReference type="RefSeq" id="XP_060038660.1">
    <property type="nucleotide sequence ID" value="XM_060182677.1"/>
</dbReference>
<comment type="similarity">
    <text evidence="3 11">Belongs to the ferritin family.</text>
</comment>